<sequence>MHIVIDRLLAIPYSSDAIDRLKNCTVIARFGIGLDAVNSAYAAEYGIHVVHTSEYCQNDVADRTMALMLATKR</sequence>
<comment type="caution">
    <text evidence="2">The sequence shown here is derived from an EMBL/GenBank/DDBJ whole genome shotgun (WGS) entry which is preliminary data.</text>
</comment>
<dbReference type="Proteomes" id="UP001501729">
    <property type="component" value="Unassembled WGS sequence"/>
</dbReference>
<reference evidence="2 3" key="1">
    <citation type="journal article" date="2019" name="Int. J. Syst. Evol. Microbiol.">
        <title>The Global Catalogue of Microorganisms (GCM) 10K type strain sequencing project: providing services to taxonomists for standard genome sequencing and annotation.</title>
        <authorList>
            <consortium name="The Broad Institute Genomics Platform"/>
            <consortium name="The Broad Institute Genome Sequencing Center for Infectious Disease"/>
            <person name="Wu L."/>
            <person name="Ma J."/>
        </authorList>
    </citation>
    <scope>NUCLEOTIDE SEQUENCE [LARGE SCALE GENOMIC DNA]</scope>
    <source>
        <strain evidence="2 3">JCM 17504</strain>
    </source>
</reference>
<evidence type="ECO:0000259" key="1">
    <source>
        <dbReference type="Pfam" id="PF00389"/>
    </source>
</evidence>
<gene>
    <name evidence="2" type="ORF">GCM10025751_48080</name>
</gene>
<name>A0AAV3UPB3_9EURY</name>
<feature type="domain" description="D-isomer specific 2-hydroxyacid dehydrogenase catalytic" evidence="1">
    <location>
        <begin position="12"/>
        <end position="64"/>
    </location>
</feature>
<evidence type="ECO:0000313" key="2">
    <source>
        <dbReference type="EMBL" id="GAA5061600.1"/>
    </source>
</evidence>
<dbReference type="EMBL" id="BAABKX010000019">
    <property type="protein sequence ID" value="GAA5061600.1"/>
    <property type="molecule type" value="Genomic_DNA"/>
</dbReference>
<dbReference type="SUPFAM" id="SSF52283">
    <property type="entry name" value="Formate/glycerate dehydrogenase catalytic domain-like"/>
    <property type="match status" value="1"/>
</dbReference>
<dbReference type="InterPro" id="IPR006139">
    <property type="entry name" value="D-isomer_2_OHA_DH_cat_dom"/>
</dbReference>
<proteinExistence type="predicted"/>
<accession>A0AAV3UPB3</accession>
<keyword evidence="3" id="KW-1185">Reference proteome</keyword>
<dbReference type="AlphaFoldDB" id="A0AAV3UPB3"/>
<dbReference type="GO" id="GO:0051287">
    <property type="term" value="F:NAD binding"/>
    <property type="evidence" value="ECO:0007669"/>
    <property type="project" value="InterPro"/>
</dbReference>
<evidence type="ECO:0000313" key="3">
    <source>
        <dbReference type="Proteomes" id="UP001501729"/>
    </source>
</evidence>
<dbReference type="GO" id="GO:0016616">
    <property type="term" value="F:oxidoreductase activity, acting on the CH-OH group of donors, NAD or NADP as acceptor"/>
    <property type="evidence" value="ECO:0007669"/>
    <property type="project" value="InterPro"/>
</dbReference>
<dbReference type="Gene3D" id="3.40.50.720">
    <property type="entry name" value="NAD(P)-binding Rossmann-like Domain"/>
    <property type="match status" value="1"/>
</dbReference>
<dbReference type="Pfam" id="PF00389">
    <property type="entry name" value="2-Hacid_dh"/>
    <property type="match status" value="1"/>
</dbReference>
<protein>
    <recommendedName>
        <fullName evidence="1">D-isomer specific 2-hydroxyacid dehydrogenase catalytic domain-containing protein</fullName>
    </recommendedName>
</protein>
<organism evidence="2 3">
    <name type="scientific">Haladaptatus pallidirubidus</name>
    <dbReference type="NCBI Taxonomy" id="1008152"/>
    <lineage>
        <taxon>Archaea</taxon>
        <taxon>Methanobacteriati</taxon>
        <taxon>Methanobacteriota</taxon>
        <taxon>Stenosarchaea group</taxon>
        <taxon>Halobacteria</taxon>
        <taxon>Halobacteriales</taxon>
        <taxon>Haladaptataceae</taxon>
        <taxon>Haladaptatus</taxon>
    </lineage>
</organism>